<dbReference type="Pfam" id="PF13843">
    <property type="entry name" value="DDE_Tnp_1_7"/>
    <property type="match status" value="2"/>
</dbReference>
<sequence length="394" mass="44841">MNVDQALQLFFDLEEAEDIEPESESESESDEDIEDPSFVLEEGKKEGGEEPSEELRDVDSAPAASRFQPRRTLGVQLDTSTTHSPKDLFLLFFANKHNKNNLQQSIVHILELHDKLFRIKPLYEDIRTACQAYYHPKWELAVDERMVATKGKNGGKKATCSEHGLSYDAVMNLEQPSYLGTGFHIYMDNFYTSPKLLMELTKLKFGVCGTTQVFSTSGATLTVYVPKRKKTVCLLSSVHSVVETEATRKKKPNTVTDYNSMKCGVDVMDQMVRKYTVRSGTRRWPVAVFYNMIDIAALNAHVLYQACTGVKERRVDFLLELANELAQSHMAAKEVNEQNLQAFLLHSVTHTLKYRTFLKLCAQKYIFSLKFYPPLSEIIFFRIILGVVCLLLCT</sequence>
<dbReference type="PANTHER" id="PTHR46599">
    <property type="entry name" value="PIGGYBAC TRANSPOSABLE ELEMENT-DERIVED PROTEIN 4"/>
    <property type="match status" value="1"/>
</dbReference>
<accession>A0A8C5N4E0</accession>
<feature type="transmembrane region" description="Helical" evidence="2">
    <location>
        <begin position="371"/>
        <end position="393"/>
    </location>
</feature>
<evidence type="ECO:0000259" key="3">
    <source>
        <dbReference type="Pfam" id="PF13843"/>
    </source>
</evidence>
<feature type="domain" description="PiggyBac transposable element-derived protein" evidence="3">
    <location>
        <begin position="159"/>
        <end position="211"/>
    </location>
</feature>
<dbReference type="AlphaFoldDB" id="A0A8C5N4E0"/>
<organism evidence="4 5">
    <name type="scientific">Gouania willdenowi</name>
    <name type="common">Blunt-snouted clingfish</name>
    <name type="synonym">Lepadogaster willdenowi</name>
    <dbReference type="NCBI Taxonomy" id="441366"/>
    <lineage>
        <taxon>Eukaryota</taxon>
        <taxon>Metazoa</taxon>
        <taxon>Chordata</taxon>
        <taxon>Craniata</taxon>
        <taxon>Vertebrata</taxon>
        <taxon>Euteleostomi</taxon>
        <taxon>Actinopterygii</taxon>
        <taxon>Neopterygii</taxon>
        <taxon>Teleostei</taxon>
        <taxon>Neoteleostei</taxon>
        <taxon>Acanthomorphata</taxon>
        <taxon>Ovalentaria</taxon>
        <taxon>Blenniimorphae</taxon>
        <taxon>Blenniiformes</taxon>
        <taxon>Gobiesocoidei</taxon>
        <taxon>Gobiesocidae</taxon>
        <taxon>Gobiesocinae</taxon>
        <taxon>Gouania</taxon>
    </lineage>
</organism>
<reference evidence="4" key="1">
    <citation type="submission" date="2020-06" db="EMBL/GenBank/DDBJ databases">
        <authorList>
            <consortium name="Wellcome Sanger Institute Data Sharing"/>
        </authorList>
    </citation>
    <scope>NUCLEOTIDE SEQUENCE [LARGE SCALE GENOMIC DNA]</scope>
</reference>
<reference evidence="4" key="3">
    <citation type="submission" date="2025-09" db="UniProtKB">
        <authorList>
            <consortium name="Ensembl"/>
        </authorList>
    </citation>
    <scope>IDENTIFICATION</scope>
</reference>
<dbReference type="Ensembl" id="ENSGWIT00000032270.1">
    <property type="protein sequence ID" value="ENSGWIP00000029568.1"/>
    <property type="gene ID" value="ENSGWIG00000015442.1"/>
</dbReference>
<evidence type="ECO:0000313" key="4">
    <source>
        <dbReference type="Ensembl" id="ENSGWIP00000029568.1"/>
    </source>
</evidence>
<keyword evidence="2" id="KW-0812">Transmembrane</keyword>
<evidence type="ECO:0000313" key="5">
    <source>
        <dbReference type="Proteomes" id="UP000694680"/>
    </source>
</evidence>
<keyword evidence="2" id="KW-0472">Membrane</keyword>
<evidence type="ECO:0000256" key="1">
    <source>
        <dbReference type="SAM" id="MobiDB-lite"/>
    </source>
</evidence>
<feature type="region of interest" description="Disordered" evidence="1">
    <location>
        <begin position="11"/>
        <end position="79"/>
    </location>
</feature>
<feature type="compositionally biased region" description="Basic and acidic residues" evidence="1">
    <location>
        <begin position="41"/>
        <end position="59"/>
    </location>
</feature>
<feature type="compositionally biased region" description="Acidic residues" evidence="1">
    <location>
        <begin position="12"/>
        <end position="35"/>
    </location>
</feature>
<keyword evidence="2" id="KW-1133">Transmembrane helix</keyword>
<reference evidence="4" key="2">
    <citation type="submission" date="2025-08" db="UniProtKB">
        <authorList>
            <consortium name="Ensembl"/>
        </authorList>
    </citation>
    <scope>IDENTIFICATION</scope>
</reference>
<dbReference type="Proteomes" id="UP000694680">
    <property type="component" value="Chromosome 3"/>
</dbReference>
<name>A0A8C5N4E0_GOUWI</name>
<dbReference type="PANTHER" id="PTHR46599:SF3">
    <property type="entry name" value="PIGGYBAC TRANSPOSABLE ELEMENT-DERIVED PROTEIN 4"/>
    <property type="match status" value="1"/>
</dbReference>
<feature type="domain" description="PiggyBac transposable element-derived protein" evidence="3">
    <location>
        <begin position="221"/>
        <end position="301"/>
    </location>
</feature>
<proteinExistence type="predicted"/>
<protein>
    <recommendedName>
        <fullName evidence="3">PiggyBac transposable element-derived protein domain-containing protein</fullName>
    </recommendedName>
</protein>
<evidence type="ECO:0000256" key="2">
    <source>
        <dbReference type="SAM" id="Phobius"/>
    </source>
</evidence>
<dbReference type="InterPro" id="IPR029526">
    <property type="entry name" value="PGBD"/>
</dbReference>
<keyword evidence="5" id="KW-1185">Reference proteome</keyword>